<keyword evidence="1" id="KW-1133">Transmembrane helix</keyword>
<keyword evidence="4" id="KW-1185">Reference proteome</keyword>
<gene>
    <name evidence="3" type="ORF">PQ455_17065</name>
</gene>
<evidence type="ECO:0000313" key="4">
    <source>
        <dbReference type="Proteomes" id="UP001220395"/>
    </source>
</evidence>
<dbReference type="RefSeq" id="WP_273687428.1">
    <property type="nucleotide sequence ID" value="NZ_CP117411.1"/>
</dbReference>
<dbReference type="Proteomes" id="UP001220395">
    <property type="component" value="Chromosome"/>
</dbReference>
<evidence type="ECO:0000256" key="1">
    <source>
        <dbReference type="SAM" id="Phobius"/>
    </source>
</evidence>
<proteinExistence type="predicted"/>
<keyword evidence="1" id="KW-0472">Membrane</keyword>
<accession>A0ABY7TJU5</accession>
<keyword evidence="1" id="KW-0812">Transmembrane</keyword>
<feature type="domain" description="CAAX prenyl protease 2/Lysostaphin resistance protein A-like" evidence="2">
    <location>
        <begin position="138"/>
        <end position="223"/>
    </location>
</feature>
<dbReference type="Pfam" id="PF02517">
    <property type="entry name" value="Rce1-like"/>
    <property type="match status" value="1"/>
</dbReference>
<evidence type="ECO:0000313" key="3">
    <source>
        <dbReference type="EMBL" id="WCT73303.1"/>
    </source>
</evidence>
<name>A0ABY7TJU5_9SPHN</name>
<dbReference type="PANTHER" id="PTHR39430:SF1">
    <property type="entry name" value="PROTEASE"/>
    <property type="match status" value="1"/>
</dbReference>
<feature type="transmembrane region" description="Helical" evidence="1">
    <location>
        <begin position="59"/>
        <end position="79"/>
    </location>
</feature>
<reference evidence="3 4" key="1">
    <citation type="submission" date="2023-02" db="EMBL/GenBank/DDBJ databases">
        <title>Genome sequence of Sphingomonas naphthae.</title>
        <authorList>
            <person name="Kim S."/>
            <person name="Heo J."/>
            <person name="Kwon S.-W."/>
        </authorList>
    </citation>
    <scope>NUCLEOTIDE SEQUENCE [LARGE SCALE GENOMIC DNA]</scope>
    <source>
        <strain evidence="3 4">KACC 18716</strain>
    </source>
</reference>
<feature type="transmembrane region" description="Helical" evidence="1">
    <location>
        <begin position="187"/>
        <end position="207"/>
    </location>
</feature>
<feature type="transmembrane region" description="Helical" evidence="1">
    <location>
        <begin position="99"/>
        <end position="119"/>
    </location>
</feature>
<sequence>MLKLVLRPPTLGHSRVLKPRRFDWAIALAWMLLLFFAVILAATLPTLLKPLVPKGNARILISALVAAASLLAYWALVHFGEGRPVDELAWRPGGGLELAAGLTGGLLLFSITAAILVALGQYSLVFHAPTGSPAAFDVSVRAGVMEEILLRAVVLRLLWRAFGGWWAIGLSALLFGALHLGNPHATLFAGLAIAVEAGVLLGAVYALTGRLWAAIGFHAAWNFTQGWIFGAPVSGGEPIGGIGTMALTPGASDLLSGGGFGPEASLVALIVAGRAGAAILWRVRDTLQAKR</sequence>
<dbReference type="PANTHER" id="PTHR39430">
    <property type="entry name" value="MEMBRANE-ASSOCIATED PROTEASE-RELATED"/>
    <property type="match status" value="1"/>
</dbReference>
<protein>
    <submittedName>
        <fullName evidence="3">Type II CAAX endopeptidase family protein</fullName>
    </submittedName>
</protein>
<evidence type="ECO:0000259" key="2">
    <source>
        <dbReference type="Pfam" id="PF02517"/>
    </source>
</evidence>
<dbReference type="InterPro" id="IPR003675">
    <property type="entry name" value="Rce1/LyrA-like_dom"/>
</dbReference>
<feature type="transmembrane region" description="Helical" evidence="1">
    <location>
        <begin position="157"/>
        <end position="181"/>
    </location>
</feature>
<dbReference type="EMBL" id="CP117411">
    <property type="protein sequence ID" value="WCT73303.1"/>
    <property type="molecule type" value="Genomic_DNA"/>
</dbReference>
<feature type="transmembrane region" description="Helical" evidence="1">
    <location>
        <begin position="24"/>
        <end position="47"/>
    </location>
</feature>
<organism evidence="3 4">
    <name type="scientific">Sphingomonas naphthae</name>
    <dbReference type="NCBI Taxonomy" id="1813468"/>
    <lineage>
        <taxon>Bacteria</taxon>
        <taxon>Pseudomonadati</taxon>
        <taxon>Pseudomonadota</taxon>
        <taxon>Alphaproteobacteria</taxon>
        <taxon>Sphingomonadales</taxon>
        <taxon>Sphingomonadaceae</taxon>
        <taxon>Sphingomonas</taxon>
    </lineage>
</organism>